<dbReference type="AlphaFoldDB" id="A0A0R2AYJ4"/>
<dbReference type="InterPro" id="IPR022372">
    <property type="entry name" value="Accessory_SS_Asp1"/>
</dbReference>
<name>A0A0R2AYJ4_9LACO</name>
<dbReference type="GO" id="GO:0015031">
    <property type="term" value="P:protein transport"/>
    <property type="evidence" value="ECO:0007669"/>
    <property type="project" value="InterPro"/>
</dbReference>
<evidence type="ECO:0008006" key="3">
    <source>
        <dbReference type="Google" id="ProtNLM"/>
    </source>
</evidence>
<reference evidence="1 2" key="1">
    <citation type="journal article" date="2015" name="Genome Announc.">
        <title>Expanding the biotechnology potential of lactobacilli through comparative genomics of 213 strains and associated genera.</title>
        <authorList>
            <person name="Sun Z."/>
            <person name="Harris H.M."/>
            <person name="McCann A."/>
            <person name="Guo C."/>
            <person name="Argimon S."/>
            <person name="Zhang W."/>
            <person name="Yang X."/>
            <person name="Jeffery I.B."/>
            <person name="Cooney J.C."/>
            <person name="Kagawa T.F."/>
            <person name="Liu W."/>
            <person name="Song Y."/>
            <person name="Salvetti E."/>
            <person name="Wrobel A."/>
            <person name="Rasinkangas P."/>
            <person name="Parkhill J."/>
            <person name="Rea M.C."/>
            <person name="O'Sullivan O."/>
            <person name="Ritari J."/>
            <person name="Douillard F.P."/>
            <person name="Paul Ross R."/>
            <person name="Yang R."/>
            <person name="Briner A.E."/>
            <person name="Felis G.E."/>
            <person name="de Vos W.M."/>
            <person name="Barrangou R."/>
            <person name="Klaenhammer T.R."/>
            <person name="Caufield P.W."/>
            <person name="Cui Y."/>
            <person name="Zhang H."/>
            <person name="O'Toole P.W."/>
        </authorList>
    </citation>
    <scope>NUCLEOTIDE SEQUENCE [LARGE SCALE GENOMIC DNA]</scope>
    <source>
        <strain evidence="1 2">DSM 23927</strain>
    </source>
</reference>
<dbReference type="EMBL" id="AYZQ01000003">
    <property type="protein sequence ID" value="KRM71829.1"/>
    <property type="molecule type" value="Genomic_DNA"/>
</dbReference>
<evidence type="ECO:0000313" key="1">
    <source>
        <dbReference type="EMBL" id="KRM71829.1"/>
    </source>
</evidence>
<evidence type="ECO:0000313" key="2">
    <source>
        <dbReference type="Proteomes" id="UP000051672"/>
    </source>
</evidence>
<comment type="caution">
    <text evidence="1">The sequence shown here is derived from an EMBL/GenBank/DDBJ whole genome shotgun (WGS) entry which is preliminary data.</text>
</comment>
<gene>
    <name evidence="1" type="ORF">FC34_GL001490</name>
</gene>
<dbReference type="STRING" id="1423727.FC34_GL001490"/>
<dbReference type="Pfam" id="PF16993">
    <property type="entry name" value="Asp1"/>
    <property type="match status" value="1"/>
</dbReference>
<accession>A0A0R2AYJ4</accession>
<proteinExistence type="predicted"/>
<dbReference type="NCBIfam" id="TIGR03713">
    <property type="entry name" value="acc_sec_asp1"/>
    <property type="match status" value="1"/>
</dbReference>
<dbReference type="Proteomes" id="UP000051672">
    <property type="component" value="Unassembled WGS sequence"/>
</dbReference>
<keyword evidence="2" id="KW-1185">Reference proteome</keyword>
<sequence>MTLMINMIPAWPQLAERTQEDGTVNLVRLLSQSSHPTRLVVTDYTPMLRYFLAANHLLETPWVSVFDELQQVHQAVGLPLSVEDIELPDGVDLIYGPDTAYLYRQEQLVGTFEMAKPGFVKAIHWGGDDGQRVDTYDDRGFLSSTIELNNDNQRTKQTWWTQDGETALIFDGTQYHWLNAPAEVDQDFDTLEALQLQVITAIVAPDDHFIVRLVEDNHELSRLVSQNWTTTLQIATQNDLPAASDADLVEASRAVVLPTGQMLRRLQRRLPESDSTHWNVIAPYATTLSLGFSNEADYLTVYWHLNDLNKERTEAVYLKLLAAMARHIDYALTINVHNDEEVPPMLKTALYSITQYYGISGDSPEFAMIQHALFDERADTSMANIDESILNDTGDTEKADNFTAIKAFMERLKFRVHSDFSEIRSDFSDARVLMDLGSQPNLFMQIQAISVGIPQVNEVDTGYVQSGKNGDVIVSDAAAVTAVRTYLDQLPRWSQSLVVNTRLIDQHAENQLLVQWEEAL</sequence>
<organism evidence="1 2">
    <name type="scientific">Lacticaseibacillus brantae DSM 23927</name>
    <dbReference type="NCBI Taxonomy" id="1423727"/>
    <lineage>
        <taxon>Bacteria</taxon>
        <taxon>Bacillati</taxon>
        <taxon>Bacillota</taxon>
        <taxon>Bacilli</taxon>
        <taxon>Lactobacillales</taxon>
        <taxon>Lactobacillaceae</taxon>
        <taxon>Lacticaseibacillus</taxon>
    </lineage>
</organism>
<protein>
    <recommendedName>
        <fullName evidence="3">Accessory Sec system protein Asp1</fullName>
    </recommendedName>
</protein>
<dbReference type="PATRIC" id="fig|1423727.3.peg.1509"/>